<dbReference type="Proteomes" id="UP000479190">
    <property type="component" value="Unassembled WGS sequence"/>
</dbReference>
<organism evidence="2 3">
    <name type="scientific">Trichogramma brassicae</name>
    <dbReference type="NCBI Taxonomy" id="86971"/>
    <lineage>
        <taxon>Eukaryota</taxon>
        <taxon>Metazoa</taxon>
        <taxon>Ecdysozoa</taxon>
        <taxon>Arthropoda</taxon>
        <taxon>Hexapoda</taxon>
        <taxon>Insecta</taxon>
        <taxon>Pterygota</taxon>
        <taxon>Neoptera</taxon>
        <taxon>Endopterygota</taxon>
        <taxon>Hymenoptera</taxon>
        <taxon>Apocrita</taxon>
        <taxon>Proctotrupomorpha</taxon>
        <taxon>Chalcidoidea</taxon>
        <taxon>Trichogrammatidae</taxon>
        <taxon>Trichogramma</taxon>
    </lineage>
</organism>
<proteinExistence type="predicted"/>
<evidence type="ECO:0000313" key="3">
    <source>
        <dbReference type="Proteomes" id="UP000479190"/>
    </source>
</evidence>
<feature type="region of interest" description="Disordered" evidence="1">
    <location>
        <begin position="1"/>
        <end position="31"/>
    </location>
</feature>
<feature type="compositionally biased region" description="Polar residues" evidence="1">
    <location>
        <begin position="1"/>
        <end position="16"/>
    </location>
</feature>
<accession>A0A6H5HYS4</accession>
<gene>
    <name evidence="2" type="ORF">TBRA_LOCUS867</name>
</gene>
<sequence length="135" mass="14994">MSRASQCAFSANSRPTSRLRPEAPHALRSGRNVSDQSYALLAGRVSAMRYHTPECHNLPVLEYLGPADGARGRGVPAEPFTAVSPPSWPRRPSLGCGIVWTSVCARRGPLPRSVRRLSTWYRFHCRPGTERALRR</sequence>
<evidence type="ECO:0000256" key="1">
    <source>
        <dbReference type="SAM" id="MobiDB-lite"/>
    </source>
</evidence>
<name>A0A6H5HYS4_9HYME</name>
<keyword evidence="3" id="KW-1185">Reference proteome</keyword>
<evidence type="ECO:0000313" key="2">
    <source>
        <dbReference type="EMBL" id="CAB0028729.1"/>
    </source>
</evidence>
<dbReference type="EMBL" id="CADCXV010000183">
    <property type="protein sequence ID" value="CAB0028729.1"/>
    <property type="molecule type" value="Genomic_DNA"/>
</dbReference>
<reference evidence="2 3" key="1">
    <citation type="submission" date="2020-02" db="EMBL/GenBank/DDBJ databases">
        <authorList>
            <person name="Ferguson B K."/>
        </authorList>
    </citation>
    <scope>NUCLEOTIDE SEQUENCE [LARGE SCALE GENOMIC DNA]</scope>
</reference>
<protein>
    <submittedName>
        <fullName evidence="2">Uncharacterized protein</fullName>
    </submittedName>
</protein>
<dbReference type="AlphaFoldDB" id="A0A6H5HYS4"/>